<dbReference type="Pfam" id="PF00905">
    <property type="entry name" value="Transpeptidase"/>
    <property type="match status" value="1"/>
</dbReference>
<dbReference type="SUPFAM" id="SSF56601">
    <property type="entry name" value="beta-lactamase/transpeptidase-like"/>
    <property type="match status" value="1"/>
</dbReference>
<dbReference type="GO" id="GO:0006508">
    <property type="term" value="P:proteolysis"/>
    <property type="evidence" value="ECO:0007669"/>
    <property type="project" value="UniProtKB-KW"/>
</dbReference>
<evidence type="ECO:0000256" key="13">
    <source>
        <dbReference type="ARBA" id="ARBA00022692"/>
    </source>
</evidence>
<dbReference type="GO" id="GO:0008658">
    <property type="term" value="F:penicillin binding"/>
    <property type="evidence" value="ECO:0007669"/>
    <property type="project" value="InterPro"/>
</dbReference>
<keyword evidence="22" id="KW-0961">Cell wall biogenesis/degradation</keyword>
<dbReference type="SUPFAM" id="SSF53955">
    <property type="entry name" value="Lysozyme-like"/>
    <property type="match status" value="1"/>
</dbReference>
<feature type="domain" description="Glycosyl transferase family 51" evidence="29">
    <location>
        <begin position="75"/>
        <end position="248"/>
    </location>
</feature>
<dbReference type="Pfam" id="PF00912">
    <property type="entry name" value="Transgly"/>
    <property type="match status" value="1"/>
</dbReference>
<dbReference type="GO" id="GO:0071555">
    <property type="term" value="P:cell wall organization"/>
    <property type="evidence" value="ECO:0007669"/>
    <property type="project" value="UniProtKB-KW"/>
</dbReference>
<feature type="domain" description="Penicillin-binding protein OB-like" evidence="30">
    <location>
        <begin position="338"/>
        <end position="446"/>
    </location>
</feature>
<dbReference type="Proteomes" id="UP000559809">
    <property type="component" value="Unassembled WGS sequence"/>
</dbReference>
<keyword evidence="32" id="KW-1185">Reference proteome</keyword>
<evidence type="ECO:0000256" key="19">
    <source>
        <dbReference type="ARBA" id="ARBA00023136"/>
    </source>
</evidence>
<evidence type="ECO:0000256" key="16">
    <source>
        <dbReference type="ARBA" id="ARBA00022968"/>
    </source>
</evidence>
<feature type="transmembrane region" description="Helical" evidence="27">
    <location>
        <begin position="21"/>
        <end position="48"/>
    </location>
</feature>
<dbReference type="Pfam" id="PF17092">
    <property type="entry name" value="PCB_OB"/>
    <property type="match status" value="1"/>
</dbReference>
<keyword evidence="12" id="KW-0808">Transferase</keyword>
<evidence type="ECO:0000256" key="5">
    <source>
        <dbReference type="ARBA" id="ARBA00012448"/>
    </source>
</evidence>
<evidence type="ECO:0000256" key="4">
    <source>
        <dbReference type="ARBA" id="ARBA00007739"/>
    </source>
</evidence>
<comment type="catalytic activity">
    <reaction evidence="23">
        <text>Preferential cleavage: (Ac)2-L-Lys-D-Ala-|-D-Ala. Also transpeptidation of peptidyl-alanyl moieties that are N-acyl substituents of D-alanine.</text>
        <dbReference type="EC" id="3.4.16.4"/>
    </reaction>
</comment>
<organism evidence="31 32">
    <name type="scientific">Parapusillimonas granuli</name>
    <dbReference type="NCBI Taxonomy" id="380911"/>
    <lineage>
        <taxon>Bacteria</taxon>
        <taxon>Pseudomonadati</taxon>
        <taxon>Pseudomonadota</taxon>
        <taxon>Betaproteobacteria</taxon>
        <taxon>Burkholderiales</taxon>
        <taxon>Alcaligenaceae</taxon>
        <taxon>Parapusillimonas</taxon>
    </lineage>
</organism>
<evidence type="ECO:0000256" key="26">
    <source>
        <dbReference type="ARBA" id="ARBA00060592"/>
    </source>
</evidence>
<proteinExistence type="inferred from homology"/>
<evidence type="ECO:0000313" key="32">
    <source>
        <dbReference type="Proteomes" id="UP000559809"/>
    </source>
</evidence>
<dbReference type="PANTHER" id="PTHR32282:SF27">
    <property type="entry name" value="PENICILLIN-BINDING PROTEIN 1A"/>
    <property type="match status" value="1"/>
</dbReference>
<keyword evidence="16" id="KW-0735">Signal-anchor</keyword>
<evidence type="ECO:0000259" key="28">
    <source>
        <dbReference type="Pfam" id="PF00905"/>
    </source>
</evidence>
<evidence type="ECO:0000256" key="22">
    <source>
        <dbReference type="ARBA" id="ARBA00023316"/>
    </source>
</evidence>
<evidence type="ECO:0000313" key="31">
    <source>
        <dbReference type="EMBL" id="NYT47946.1"/>
    </source>
</evidence>
<keyword evidence="17" id="KW-0573">Peptidoglycan synthesis</keyword>
<dbReference type="AlphaFoldDB" id="A0A853G0J3"/>
<evidence type="ECO:0000259" key="29">
    <source>
        <dbReference type="Pfam" id="PF00912"/>
    </source>
</evidence>
<dbReference type="EC" id="3.4.16.4" evidence="5"/>
<keyword evidence="7" id="KW-1003">Cell membrane</keyword>
<dbReference type="InterPro" id="IPR050396">
    <property type="entry name" value="Glycosyltr_51/Transpeptidase"/>
</dbReference>
<reference evidence="31 32" key="1">
    <citation type="submission" date="2020-07" db="EMBL/GenBank/DDBJ databases">
        <title>Taxonomic revisions and descriptions of new bacterial species based on genomic comparisons in the high-G+C-content subgroup of the family Alcaligenaceae.</title>
        <authorList>
            <person name="Szabo A."/>
            <person name="Felfoldi T."/>
        </authorList>
    </citation>
    <scope>NUCLEOTIDE SEQUENCE [LARGE SCALE GENOMIC DNA]</scope>
    <source>
        <strain evidence="31 32">LMG 24012</strain>
    </source>
</reference>
<keyword evidence="19 27" id="KW-0472">Membrane</keyword>
<keyword evidence="14" id="KW-0378">Hydrolase</keyword>
<comment type="subcellular location">
    <subcellularLocation>
        <location evidence="1">Cell inner membrane</location>
        <topology evidence="1">Single-pass type II membrane protein</topology>
    </subcellularLocation>
</comment>
<keyword evidence="8" id="KW-0997">Cell inner membrane</keyword>
<dbReference type="GO" id="GO:0009252">
    <property type="term" value="P:peptidoglycan biosynthetic process"/>
    <property type="evidence" value="ECO:0007669"/>
    <property type="project" value="UniProtKB-UniPathway"/>
</dbReference>
<keyword evidence="13 27" id="KW-0812">Transmembrane</keyword>
<evidence type="ECO:0000256" key="8">
    <source>
        <dbReference type="ARBA" id="ARBA00022519"/>
    </source>
</evidence>
<sequence>MSSSDKSPKSNSGASGWIGRFLFKAAVFTAGLGLCGVLLGSLALALAWPNLPDLSAMIDYRPRVPLRIYTADKVLIGEFGEERRNVLRFDEIPDVMKSAILSAEDDRFYQHGGIDWTGVARAVVANLTQLSKSQGASTITMQVARNFYLSSEKTYTRKFYELLLTFKIEATLTKNQILDLYMNQIYLGHRAYGFAAASRTYFGKPLGEVTPAEAAMLAGIPKAPSRFNPIANFERAKTRQLYVLNRMKNLGYLTEAEYQEAINQKIVLKSAPGTPAGGYAIHGEYVAELARQLLYGVYQDNIYSRGFNVYTTVHSKDQEAAYQAVREGILDYTRRAPYPGPEETLDLPAGIEKDPARLDALLDGLQEKYPDNVDVLTAVVLSASPEKITVARSSSEIIDVTDKGALRIVARGLAKNAKDNVRIRRGSVVYVHKNGDHWEVINMPTVQAAFVSLRAQDGAVQSMVGGFDFEEGKFNRVTQAWRQPGSAFKPFIYASSLERGLTPATQISDEPFVLTAAQTGSKAWAPKNYGGKYEPMLTMREALYKSKNMVSIRIMQAVGPKYVQDYLTRFGFDRERQPAVLPLALGAGSVTPLQLAGAYAVFANGGYRVPPYLIDYVTDSAGKVIMQSKPAVAGDSAARAIDPRTVYVMNDMMRGVATYGTGARVHRELKRNDIGGKTGTTNDSHDAWFAGFTPKLVGVAWMGFDQPRSLGSTETGGGASLPIWLNYMRQALKSQPQIPPGPLPSGLTLVDGEYYFSEFPPGQAVARVGLPSAQDIPVDGGGSDGIGNLLNQLTGGRSQGFPQESIPF</sequence>
<comment type="caution">
    <text evidence="31">The sequence shown here is derived from an EMBL/GenBank/DDBJ whole genome shotgun (WGS) entry which is preliminary data.</text>
</comment>
<evidence type="ECO:0000256" key="6">
    <source>
        <dbReference type="ARBA" id="ARBA00018638"/>
    </source>
</evidence>
<name>A0A853G0J3_9BURK</name>
<dbReference type="NCBIfam" id="TIGR02074">
    <property type="entry name" value="PBP_1a_fam"/>
    <property type="match status" value="1"/>
</dbReference>
<dbReference type="InterPro" id="IPR031376">
    <property type="entry name" value="PCB_OB"/>
</dbReference>
<comment type="similarity">
    <text evidence="4">In the N-terminal section; belongs to the glycosyltransferase 51 family.</text>
</comment>
<dbReference type="InterPro" id="IPR023346">
    <property type="entry name" value="Lysozyme-like_dom_sf"/>
</dbReference>
<keyword evidence="15" id="KW-0133">Cell shape</keyword>
<dbReference type="InterPro" id="IPR012338">
    <property type="entry name" value="Beta-lactam/transpept-like"/>
</dbReference>
<evidence type="ECO:0000256" key="20">
    <source>
        <dbReference type="ARBA" id="ARBA00023251"/>
    </source>
</evidence>
<comment type="similarity">
    <text evidence="3">In the C-terminal section; belongs to the transpeptidase family.</text>
</comment>
<dbReference type="GO" id="GO:0030288">
    <property type="term" value="C:outer membrane-bounded periplasmic space"/>
    <property type="evidence" value="ECO:0007669"/>
    <property type="project" value="TreeGrafter"/>
</dbReference>
<dbReference type="InterPro" id="IPR001460">
    <property type="entry name" value="PCN-bd_Tpept"/>
</dbReference>
<evidence type="ECO:0000256" key="1">
    <source>
        <dbReference type="ARBA" id="ARBA00004249"/>
    </source>
</evidence>
<dbReference type="Gene3D" id="3.40.710.10">
    <property type="entry name" value="DD-peptidase/beta-lactamase superfamily"/>
    <property type="match status" value="2"/>
</dbReference>
<keyword evidence="20" id="KW-0046">Antibiotic resistance</keyword>
<dbReference type="GO" id="GO:0046677">
    <property type="term" value="P:response to antibiotic"/>
    <property type="evidence" value="ECO:0007669"/>
    <property type="project" value="UniProtKB-KW"/>
</dbReference>
<evidence type="ECO:0000259" key="30">
    <source>
        <dbReference type="Pfam" id="PF17092"/>
    </source>
</evidence>
<dbReference type="FunFam" id="1.10.3810.10:FF:000003">
    <property type="entry name" value="Penicillin-binding protein 1a"/>
    <property type="match status" value="1"/>
</dbReference>
<gene>
    <name evidence="31" type="ORF">H0A72_01340</name>
</gene>
<keyword evidence="18 27" id="KW-1133">Transmembrane helix</keyword>
<dbReference type="EC" id="2.4.99.28" evidence="24"/>
<dbReference type="Gene3D" id="1.10.3810.10">
    <property type="entry name" value="Biosynthetic peptidoglycan transglycosylase-like"/>
    <property type="match status" value="1"/>
</dbReference>
<evidence type="ECO:0000256" key="24">
    <source>
        <dbReference type="ARBA" id="ARBA00044770"/>
    </source>
</evidence>
<evidence type="ECO:0000256" key="9">
    <source>
        <dbReference type="ARBA" id="ARBA00022645"/>
    </source>
</evidence>
<dbReference type="PANTHER" id="PTHR32282">
    <property type="entry name" value="BINDING PROTEIN TRANSPEPTIDASE, PUTATIVE-RELATED"/>
    <property type="match status" value="1"/>
</dbReference>
<dbReference type="GO" id="GO:0005886">
    <property type="term" value="C:plasma membrane"/>
    <property type="evidence" value="ECO:0007669"/>
    <property type="project" value="UniProtKB-SubCell"/>
</dbReference>
<dbReference type="EMBL" id="JACCEM010000001">
    <property type="protein sequence ID" value="NYT47946.1"/>
    <property type="molecule type" value="Genomic_DNA"/>
</dbReference>
<evidence type="ECO:0000256" key="18">
    <source>
        <dbReference type="ARBA" id="ARBA00022989"/>
    </source>
</evidence>
<dbReference type="RefSeq" id="WP_180153114.1">
    <property type="nucleotide sequence ID" value="NZ_JACCEM010000001.1"/>
</dbReference>
<evidence type="ECO:0000256" key="10">
    <source>
        <dbReference type="ARBA" id="ARBA00022670"/>
    </source>
</evidence>
<feature type="domain" description="Penicillin-binding protein transpeptidase" evidence="28">
    <location>
        <begin position="449"/>
        <end position="695"/>
    </location>
</feature>
<comment type="pathway">
    <text evidence="2">Cell wall biogenesis; peptidoglycan biosynthesis.</text>
</comment>
<evidence type="ECO:0000256" key="2">
    <source>
        <dbReference type="ARBA" id="ARBA00004752"/>
    </source>
</evidence>
<evidence type="ECO:0000256" key="17">
    <source>
        <dbReference type="ARBA" id="ARBA00022984"/>
    </source>
</evidence>
<keyword evidence="9" id="KW-0121">Carboxypeptidase</keyword>
<evidence type="ECO:0000256" key="7">
    <source>
        <dbReference type="ARBA" id="ARBA00022475"/>
    </source>
</evidence>
<keyword evidence="21" id="KW-0511">Multifunctional enzyme</keyword>
<protein>
    <recommendedName>
        <fullName evidence="6">Penicillin-binding protein 1A</fullName>
        <ecNumber evidence="24">2.4.99.28</ecNumber>
        <ecNumber evidence="5">3.4.16.4</ecNumber>
    </recommendedName>
</protein>
<evidence type="ECO:0000256" key="15">
    <source>
        <dbReference type="ARBA" id="ARBA00022960"/>
    </source>
</evidence>
<evidence type="ECO:0000256" key="11">
    <source>
        <dbReference type="ARBA" id="ARBA00022676"/>
    </source>
</evidence>
<evidence type="ECO:0000256" key="25">
    <source>
        <dbReference type="ARBA" id="ARBA00049902"/>
    </source>
</evidence>
<dbReference type="UniPathway" id="UPA00219"/>
<keyword evidence="10" id="KW-0645">Protease</keyword>
<keyword evidence="11" id="KW-0328">Glycosyltransferase</keyword>
<evidence type="ECO:0000256" key="27">
    <source>
        <dbReference type="SAM" id="Phobius"/>
    </source>
</evidence>
<comment type="catalytic activity">
    <reaction evidence="25">
        <text>[GlcNAc-(1-&gt;4)-Mur2Ac(oyl-L-Ala-gamma-D-Glu-L-Lys-D-Ala-D-Ala)](n)-di-trans,octa-cis-undecaprenyl diphosphate + beta-D-GlcNAc-(1-&gt;4)-Mur2Ac(oyl-L-Ala-gamma-D-Glu-L-Lys-D-Ala-D-Ala)-di-trans,octa-cis-undecaprenyl diphosphate = [GlcNAc-(1-&gt;4)-Mur2Ac(oyl-L-Ala-gamma-D-Glu-L-Lys-D-Ala-D-Ala)](n+1)-di-trans,octa-cis-undecaprenyl diphosphate + di-trans,octa-cis-undecaprenyl diphosphate + H(+)</text>
        <dbReference type="Rhea" id="RHEA:23708"/>
        <dbReference type="Rhea" id="RHEA-COMP:9602"/>
        <dbReference type="Rhea" id="RHEA-COMP:9603"/>
        <dbReference type="ChEBI" id="CHEBI:15378"/>
        <dbReference type="ChEBI" id="CHEBI:58405"/>
        <dbReference type="ChEBI" id="CHEBI:60033"/>
        <dbReference type="ChEBI" id="CHEBI:78435"/>
        <dbReference type="EC" id="2.4.99.28"/>
    </reaction>
</comment>
<dbReference type="GO" id="GO:0009002">
    <property type="term" value="F:serine-type D-Ala-D-Ala carboxypeptidase activity"/>
    <property type="evidence" value="ECO:0007669"/>
    <property type="project" value="UniProtKB-EC"/>
</dbReference>
<evidence type="ECO:0000256" key="12">
    <source>
        <dbReference type="ARBA" id="ARBA00022679"/>
    </source>
</evidence>
<evidence type="ECO:0000256" key="3">
    <source>
        <dbReference type="ARBA" id="ARBA00007090"/>
    </source>
</evidence>
<dbReference type="GO" id="GO:0008360">
    <property type="term" value="P:regulation of cell shape"/>
    <property type="evidence" value="ECO:0007669"/>
    <property type="project" value="UniProtKB-KW"/>
</dbReference>
<evidence type="ECO:0000256" key="21">
    <source>
        <dbReference type="ARBA" id="ARBA00023268"/>
    </source>
</evidence>
<dbReference type="InterPro" id="IPR001264">
    <property type="entry name" value="Glyco_trans_51"/>
</dbReference>
<evidence type="ECO:0000256" key="23">
    <source>
        <dbReference type="ARBA" id="ARBA00034000"/>
    </source>
</evidence>
<dbReference type="GO" id="GO:0008955">
    <property type="term" value="F:peptidoglycan glycosyltransferase activity"/>
    <property type="evidence" value="ECO:0007669"/>
    <property type="project" value="UniProtKB-EC"/>
</dbReference>
<evidence type="ECO:0000256" key="14">
    <source>
        <dbReference type="ARBA" id="ARBA00022801"/>
    </source>
</evidence>
<accession>A0A853G0J3</accession>
<comment type="pathway">
    <text evidence="26">Glycan biosynthesis.</text>
</comment>
<dbReference type="InterPro" id="IPR036950">
    <property type="entry name" value="PBP_transglycosylase"/>
</dbReference>